<dbReference type="EMBL" id="BAABFL010000451">
    <property type="protein sequence ID" value="GAA4651401.1"/>
    <property type="molecule type" value="Genomic_DNA"/>
</dbReference>
<comment type="caution">
    <text evidence="2">The sequence shown here is derived from an EMBL/GenBank/DDBJ whole genome shotgun (WGS) entry which is preliminary data.</text>
</comment>
<keyword evidence="1" id="KW-0812">Transmembrane</keyword>
<evidence type="ECO:0000256" key="1">
    <source>
        <dbReference type="SAM" id="Phobius"/>
    </source>
</evidence>
<dbReference type="RefSeq" id="WP_345197772.1">
    <property type="nucleotide sequence ID" value="NZ_BAABFL010000451.1"/>
</dbReference>
<sequence length="206" mass="22682">MTKDTEQPMVSTTEQQPTGNRGRLQALFILMLPVTLMVLATWMYYAGVWLPSGRVNNGELIMPPVNLSVMAAQDETGHLLDVESLDGEWGMLILAGSDCTESCANALYLSRQVHIALGRNVTRMNRYLIGEGVALSDEQKREHPGLKTLKVDMATVKKQLPDSVTGENPILLVDPLGNIMMHYGPDHTGKQILKDLEKLLKASKIG</sequence>
<dbReference type="InterPro" id="IPR036249">
    <property type="entry name" value="Thioredoxin-like_sf"/>
</dbReference>
<name>A0ABP8V680_9GAMM</name>
<proteinExistence type="predicted"/>
<accession>A0ABP8V680</accession>
<keyword evidence="1" id="KW-0472">Membrane</keyword>
<keyword evidence="3" id="KW-1185">Reference proteome</keyword>
<evidence type="ECO:0000313" key="2">
    <source>
        <dbReference type="EMBL" id="GAA4651401.1"/>
    </source>
</evidence>
<dbReference type="Proteomes" id="UP001500604">
    <property type="component" value="Unassembled WGS sequence"/>
</dbReference>
<reference evidence="3" key="1">
    <citation type="journal article" date="2019" name="Int. J. Syst. Evol. Microbiol.">
        <title>The Global Catalogue of Microorganisms (GCM) 10K type strain sequencing project: providing services to taxonomists for standard genome sequencing and annotation.</title>
        <authorList>
            <consortium name="The Broad Institute Genomics Platform"/>
            <consortium name="The Broad Institute Genome Sequencing Center for Infectious Disease"/>
            <person name="Wu L."/>
            <person name="Ma J."/>
        </authorList>
    </citation>
    <scope>NUCLEOTIDE SEQUENCE [LARGE SCALE GENOMIC DNA]</scope>
    <source>
        <strain evidence="3">JCM 17805</strain>
    </source>
</reference>
<feature type="transmembrane region" description="Helical" evidence="1">
    <location>
        <begin position="26"/>
        <end position="45"/>
    </location>
</feature>
<evidence type="ECO:0000313" key="3">
    <source>
        <dbReference type="Proteomes" id="UP001500604"/>
    </source>
</evidence>
<dbReference type="SUPFAM" id="SSF52833">
    <property type="entry name" value="Thioredoxin-like"/>
    <property type="match status" value="1"/>
</dbReference>
<keyword evidence="1" id="KW-1133">Transmembrane helix</keyword>
<protein>
    <submittedName>
        <fullName evidence="2">Uncharacterized protein</fullName>
    </submittedName>
</protein>
<organism evidence="2 3">
    <name type="scientific">Kistimonas scapharcae</name>
    <dbReference type="NCBI Taxonomy" id="1036133"/>
    <lineage>
        <taxon>Bacteria</taxon>
        <taxon>Pseudomonadati</taxon>
        <taxon>Pseudomonadota</taxon>
        <taxon>Gammaproteobacteria</taxon>
        <taxon>Oceanospirillales</taxon>
        <taxon>Endozoicomonadaceae</taxon>
        <taxon>Kistimonas</taxon>
    </lineage>
</organism>
<gene>
    <name evidence="2" type="ORF">GCM10023116_36850</name>
</gene>